<evidence type="ECO:0000313" key="2">
    <source>
        <dbReference type="Proteomes" id="UP000824241"/>
    </source>
</evidence>
<proteinExistence type="predicted"/>
<accession>A0A9D1DXK3</accession>
<reference evidence="1" key="2">
    <citation type="journal article" date="2021" name="PeerJ">
        <title>Extensive microbial diversity within the chicken gut microbiome revealed by metagenomics and culture.</title>
        <authorList>
            <person name="Gilroy R."/>
            <person name="Ravi A."/>
            <person name="Getino M."/>
            <person name="Pursley I."/>
            <person name="Horton D.L."/>
            <person name="Alikhan N.F."/>
            <person name="Baker D."/>
            <person name="Gharbi K."/>
            <person name="Hall N."/>
            <person name="Watson M."/>
            <person name="Adriaenssens E.M."/>
            <person name="Foster-Nyarko E."/>
            <person name="Jarju S."/>
            <person name="Secka A."/>
            <person name="Antonio M."/>
            <person name="Oren A."/>
            <person name="Chaudhuri R.R."/>
            <person name="La Ragione R."/>
            <person name="Hildebrand F."/>
            <person name="Pallen M.J."/>
        </authorList>
    </citation>
    <scope>NUCLEOTIDE SEQUENCE</scope>
    <source>
        <strain evidence="1">CHK189-12415</strain>
    </source>
</reference>
<dbReference type="EMBL" id="DVHA01000157">
    <property type="protein sequence ID" value="HIR60867.1"/>
    <property type="molecule type" value="Genomic_DNA"/>
</dbReference>
<dbReference type="AlphaFoldDB" id="A0A9D1DXK3"/>
<protein>
    <submittedName>
        <fullName evidence="1">Uncharacterized protein</fullName>
    </submittedName>
</protein>
<dbReference type="Proteomes" id="UP000824241">
    <property type="component" value="Unassembled WGS sequence"/>
</dbReference>
<evidence type="ECO:0000313" key="1">
    <source>
        <dbReference type="EMBL" id="HIR60867.1"/>
    </source>
</evidence>
<comment type="caution">
    <text evidence="1">The sequence shown here is derived from an EMBL/GenBank/DDBJ whole genome shotgun (WGS) entry which is preliminary data.</text>
</comment>
<gene>
    <name evidence="1" type="ORF">IAB37_04755</name>
</gene>
<name>A0A9D1DXK3_9FIRM</name>
<reference evidence="1" key="1">
    <citation type="submission" date="2020-10" db="EMBL/GenBank/DDBJ databases">
        <authorList>
            <person name="Gilroy R."/>
        </authorList>
    </citation>
    <scope>NUCLEOTIDE SEQUENCE</scope>
    <source>
        <strain evidence="1">CHK189-12415</strain>
    </source>
</reference>
<organism evidence="1 2">
    <name type="scientific">Candidatus Faecivivens stercoravium</name>
    <dbReference type="NCBI Taxonomy" id="2840803"/>
    <lineage>
        <taxon>Bacteria</taxon>
        <taxon>Bacillati</taxon>
        <taxon>Bacillota</taxon>
        <taxon>Clostridia</taxon>
        <taxon>Eubacteriales</taxon>
        <taxon>Oscillospiraceae</taxon>
        <taxon>Oscillospiraceae incertae sedis</taxon>
        <taxon>Candidatus Faecivivens</taxon>
    </lineage>
</organism>
<sequence>MAMYEKMYAILCGAVSDAVDLMENDENQRAIQLLKEKLCEIEELYIGE</sequence>